<gene>
    <name evidence="1" type="ORF">Rhe02_64900</name>
</gene>
<proteinExistence type="predicted"/>
<evidence type="ECO:0000313" key="2">
    <source>
        <dbReference type="Proteomes" id="UP000612899"/>
    </source>
</evidence>
<dbReference type="EMBL" id="BONY01000049">
    <property type="protein sequence ID" value="GIH08423.1"/>
    <property type="molecule type" value="Genomic_DNA"/>
</dbReference>
<protein>
    <recommendedName>
        <fullName evidence="3">DinB family protein</fullName>
    </recommendedName>
</protein>
<accession>A0A8J3QF08</accession>
<dbReference type="Pfam" id="PF04978">
    <property type="entry name" value="MST"/>
    <property type="match status" value="1"/>
</dbReference>
<dbReference type="Gene3D" id="1.20.120.450">
    <property type="entry name" value="dinb family like domain"/>
    <property type="match status" value="1"/>
</dbReference>
<keyword evidence="2" id="KW-1185">Reference proteome</keyword>
<dbReference type="InterPro" id="IPR007061">
    <property type="entry name" value="MST-like"/>
</dbReference>
<evidence type="ECO:0000313" key="1">
    <source>
        <dbReference type="EMBL" id="GIH08423.1"/>
    </source>
</evidence>
<organism evidence="1 2">
    <name type="scientific">Rhizocola hellebori</name>
    <dbReference type="NCBI Taxonomy" id="1392758"/>
    <lineage>
        <taxon>Bacteria</taxon>
        <taxon>Bacillati</taxon>
        <taxon>Actinomycetota</taxon>
        <taxon>Actinomycetes</taxon>
        <taxon>Micromonosporales</taxon>
        <taxon>Micromonosporaceae</taxon>
        <taxon>Rhizocola</taxon>
    </lineage>
</organism>
<dbReference type="InterPro" id="IPR034660">
    <property type="entry name" value="DinB/YfiT-like"/>
</dbReference>
<sequence>MAEPPKSLSDPSELFVAYLDWERSVIARKLAGLTEQELRTAVLPSGWTPIELLKHLVYMEQRWLVWGFAAQQVPSPWGDHDLQTERWHVGPQETLAELLAALDEVGQKTRAIIAGAKLEDPAAIGGRFQEDGVAPSLSWILFHVLQEYARHAGHLDVVRELIDGDTGE</sequence>
<dbReference type="Proteomes" id="UP000612899">
    <property type="component" value="Unassembled WGS sequence"/>
</dbReference>
<dbReference type="SUPFAM" id="SSF109854">
    <property type="entry name" value="DinB/YfiT-like putative metalloenzymes"/>
    <property type="match status" value="1"/>
</dbReference>
<comment type="caution">
    <text evidence="1">The sequence shown here is derived from an EMBL/GenBank/DDBJ whole genome shotgun (WGS) entry which is preliminary data.</text>
</comment>
<reference evidence="1" key="1">
    <citation type="submission" date="2021-01" db="EMBL/GenBank/DDBJ databases">
        <title>Whole genome shotgun sequence of Rhizocola hellebori NBRC 109834.</title>
        <authorList>
            <person name="Komaki H."/>
            <person name="Tamura T."/>
        </authorList>
    </citation>
    <scope>NUCLEOTIDE SEQUENCE</scope>
    <source>
        <strain evidence="1">NBRC 109834</strain>
    </source>
</reference>
<dbReference type="AlphaFoldDB" id="A0A8J3QF08"/>
<name>A0A8J3QF08_9ACTN</name>
<evidence type="ECO:0008006" key="3">
    <source>
        <dbReference type="Google" id="ProtNLM"/>
    </source>
</evidence>